<dbReference type="SMART" id="SM00135">
    <property type="entry name" value="LY"/>
    <property type="match status" value="3"/>
</dbReference>
<dbReference type="EMBL" id="KN846981">
    <property type="protein sequence ID" value="KIW97888.1"/>
    <property type="molecule type" value="Genomic_DNA"/>
</dbReference>
<protein>
    <recommendedName>
        <fullName evidence="6">3-hydroxyacyl-CoA dehydrogenase</fullName>
    </recommendedName>
</protein>
<reference evidence="4" key="1">
    <citation type="submission" date="2015-01" db="EMBL/GenBank/DDBJ databases">
        <title>The Genome Sequence of Cladophialophora bantiana CBS 173.52.</title>
        <authorList>
            <consortium name="The Broad Institute Genomics Platform"/>
            <person name="Cuomo C."/>
            <person name="de Hoog S."/>
            <person name="Gorbushina A."/>
            <person name="Stielow B."/>
            <person name="Teixiera M."/>
            <person name="Abouelleil A."/>
            <person name="Chapman S.B."/>
            <person name="Priest M."/>
            <person name="Young S.K."/>
            <person name="Wortman J."/>
            <person name="Nusbaum C."/>
            <person name="Birren B."/>
        </authorList>
    </citation>
    <scope>NUCLEOTIDE SEQUENCE [LARGE SCALE GENOMIC DNA]</scope>
    <source>
        <strain evidence="4">CBS 173.52</strain>
    </source>
</reference>
<dbReference type="SUPFAM" id="SSF51735">
    <property type="entry name" value="NAD(P)-binding Rossmann-fold domains"/>
    <property type="match status" value="1"/>
</dbReference>
<dbReference type="PANTHER" id="PTHR48075">
    <property type="entry name" value="3-HYDROXYACYL-COA DEHYDROGENASE FAMILY PROTEIN"/>
    <property type="match status" value="1"/>
</dbReference>
<proteinExistence type="predicted"/>
<evidence type="ECO:0000313" key="5">
    <source>
        <dbReference type="Proteomes" id="UP000053789"/>
    </source>
</evidence>
<keyword evidence="1" id="KW-0560">Oxidoreductase</keyword>
<dbReference type="GO" id="GO:0006631">
    <property type="term" value="P:fatty acid metabolic process"/>
    <property type="evidence" value="ECO:0007669"/>
    <property type="project" value="InterPro"/>
</dbReference>
<feature type="domain" description="3-hydroxyacyl-CoA dehydrogenase NAD binding" evidence="3">
    <location>
        <begin position="13"/>
        <end position="169"/>
    </location>
</feature>
<dbReference type="Gene3D" id="3.40.50.720">
    <property type="entry name" value="NAD(P)-binding Rossmann-like Domain"/>
    <property type="match status" value="1"/>
</dbReference>
<dbReference type="OrthoDB" id="5958943at2759"/>
<evidence type="ECO:0008006" key="6">
    <source>
        <dbReference type="Google" id="ProtNLM"/>
    </source>
</evidence>
<dbReference type="Gene3D" id="2.120.10.30">
    <property type="entry name" value="TolB, C-terminal domain"/>
    <property type="match status" value="2"/>
</dbReference>
<dbReference type="InterPro" id="IPR006176">
    <property type="entry name" value="3-OHacyl-CoA_DH_NAD-bd"/>
</dbReference>
<dbReference type="RefSeq" id="XP_016624557.1">
    <property type="nucleotide sequence ID" value="XM_016759229.1"/>
</dbReference>
<organism evidence="4 5">
    <name type="scientific">Cladophialophora bantiana (strain ATCC 10958 / CBS 173.52 / CDC B-1940 / NIH 8579)</name>
    <name type="common">Xylohypha bantiana</name>
    <dbReference type="NCBI Taxonomy" id="1442370"/>
    <lineage>
        <taxon>Eukaryota</taxon>
        <taxon>Fungi</taxon>
        <taxon>Dikarya</taxon>
        <taxon>Ascomycota</taxon>
        <taxon>Pezizomycotina</taxon>
        <taxon>Eurotiomycetes</taxon>
        <taxon>Chaetothyriomycetidae</taxon>
        <taxon>Chaetothyriales</taxon>
        <taxon>Herpotrichiellaceae</taxon>
        <taxon>Cladophialophora</taxon>
    </lineage>
</organism>
<dbReference type="SUPFAM" id="SSF48179">
    <property type="entry name" value="6-phosphogluconate dehydrogenase C-terminal domain-like"/>
    <property type="match status" value="1"/>
</dbReference>
<dbReference type="InterPro" id="IPR008927">
    <property type="entry name" value="6-PGluconate_DH-like_C_sf"/>
</dbReference>
<dbReference type="AlphaFoldDB" id="A0A0D2HWY0"/>
<dbReference type="VEuPathDB" id="FungiDB:Z519_01472"/>
<evidence type="ECO:0000256" key="1">
    <source>
        <dbReference type="ARBA" id="ARBA00023002"/>
    </source>
</evidence>
<dbReference type="GO" id="GO:0016616">
    <property type="term" value="F:oxidoreductase activity, acting on the CH-OH group of donors, NAD or NADP as acceptor"/>
    <property type="evidence" value="ECO:0007669"/>
    <property type="project" value="InterPro"/>
</dbReference>
<dbReference type="SUPFAM" id="SSF101898">
    <property type="entry name" value="NHL repeat"/>
    <property type="match status" value="1"/>
</dbReference>
<dbReference type="InterPro" id="IPR006108">
    <property type="entry name" value="3HC_DH_C"/>
</dbReference>
<evidence type="ECO:0000259" key="3">
    <source>
        <dbReference type="Pfam" id="PF02737"/>
    </source>
</evidence>
<keyword evidence="5" id="KW-1185">Reference proteome</keyword>
<evidence type="ECO:0000259" key="2">
    <source>
        <dbReference type="Pfam" id="PF00725"/>
    </source>
</evidence>
<dbReference type="InterPro" id="IPR000033">
    <property type="entry name" value="LDLR_classB_rpt"/>
</dbReference>
<evidence type="ECO:0000313" key="4">
    <source>
        <dbReference type="EMBL" id="KIW97888.1"/>
    </source>
</evidence>
<dbReference type="GO" id="GO:0070403">
    <property type="term" value="F:NAD+ binding"/>
    <property type="evidence" value="ECO:0007669"/>
    <property type="project" value="InterPro"/>
</dbReference>
<accession>A0A0D2HWY0</accession>
<dbReference type="InterPro" id="IPR011042">
    <property type="entry name" value="6-blade_b-propeller_TolB-like"/>
</dbReference>
<dbReference type="Pfam" id="PF02737">
    <property type="entry name" value="3HCDH_N"/>
    <property type="match status" value="1"/>
</dbReference>
<dbReference type="PANTHER" id="PTHR48075:SF10">
    <property type="entry name" value="DEHYDROGENASE, PUTATIVE (AFU_ORTHOLOGUE AFUA_5G10070)-RELATED"/>
    <property type="match status" value="1"/>
</dbReference>
<dbReference type="Proteomes" id="UP000053789">
    <property type="component" value="Unassembled WGS sequence"/>
</dbReference>
<dbReference type="Pfam" id="PF00725">
    <property type="entry name" value="3HCDH"/>
    <property type="match status" value="1"/>
</dbReference>
<dbReference type="Gene3D" id="1.10.1040.10">
    <property type="entry name" value="N-(1-d-carboxylethyl)-l-norvaline Dehydrogenase, domain 2"/>
    <property type="match status" value="1"/>
</dbReference>
<sequence>MWNPPKNYEHRPVAVLGGGVLGRRIACCWAAAGCNVTVRDPGAQQRKDAVDYVTQHAQQYAELTGKTPGTIQAFADLDPAVKDAWIVFEAVPENLHLKIETFALLQKLAPADCILASNSSSYKSSEMLDKVDEDTKLRILNTHYFMPPENRLVEIMTDGYTHPEILQFLAARHREAALIPFIARKESTGFIFNRVWAAIKREVLTILAEGVSTPEEIDSMWYLFWGSKISPCRMMDQVGLDTVTLIEQHYVHERGLPSEKTIGFLEENYLKHGKLGNKCSKGGLYPPTPQGISDGGIVLLDLGIPSSLKGSPSPRDIGGKGRLVKLSKEGKNVKTLVSGAGFPDGIAFNPLEGRLYYTDMGTFGSNDGRVLSCDLDGNDQQVIIPRGGVHTPKQIAVDELAGKLYISDREGLRVVRVNLDGSDFEVIVQTGVWENPEERADQTKWCVGMTVVPKLGKFFWTQKGPPKSGKGRIFSANIDMPPAQSPARRTDVRVIFDKLPEPIDLEYDEESNSLFWTDRGEIPFGNSLNRSQLSAAGETVNGGYARFPKHEIIARNFHEAIGLKLDRKNNAIFVADLGGTLWKTDFNGANKVKVYEDNAGTFTGITLLP</sequence>
<name>A0A0D2HWY0_CLAB1</name>
<dbReference type="GeneID" id="27694400"/>
<feature type="domain" description="3-hydroxyacyl-CoA dehydrogenase C-terminal" evidence="2">
    <location>
        <begin position="189"/>
        <end position="282"/>
    </location>
</feature>
<dbReference type="InterPro" id="IPR036291">
    <property type="entry name" value="NAD(P)-bd_dom_sf"/>
</dbReference>
<gene>
    <name evidence="4" type="ORF">Z519_01472</name>
</gene>
<dbReference type="InterPro" id="IPR013328">
    <property type="entry name" value="6PGD_dom2"/>
</dbReference>
<dbReference type="HOGENOM" id="CLU_031652_0_0_1"/>